<dbReference type="Proteomes" id="UP000326354">
    <property type="component" value="Chromosome"/>
</dbReference>
<gene>
    <name evidence="1" type="ORF">UABAM_06305</name>
</gene>
<proteinExistence type="predicted"/>
<reference evidence="1 2" key="1">
    <citation type="submission" date="2019-08" db="EMBL/GenBank/DDBJ databases">
        <title>Complete genome sequence of Candidatus Uab amorphum.</title>
        <authorList>
            <person name="Shiratori T."/>
            <person name="Suzuki S."/>
            <person name="Kakizawa Y."/>
            <person name="Ishida K."/>
        </authorList>
    </citation>
    <scope>NUCLEOTIDE SEQUENCE [LARGE SCALE GENOMIC DNA]</scope>
    <source>
        <strain evidence="1 2">SRT547</strain>
    </source>
</reference>
<dbReference type="RefSeq" id="WP_151971883.1">
    <property type="nucleotide sequence ID" value="NZ_AP019860.1"/>
</dbReference>
<keyword evidence="2" id="KW-1185">Reference proteome</keyword>
<accession>A0A5S9IVJ8</accession>
<sequence>MSEVSVPQNCYEMAYYLLPGYVYNEKEKVIAELSMGRIGAMFFYTIVCLQKEEEPTPEAMNALKVNSGEFDNYNYHIITYPTPPPVDTDISIEDMIAGRQRQVLAPYFSAIIEEKSSQKMRYFILGQSPDGLTTLRTVTIDEEGMTNANLGRGCTVDVNAFITMLQEFLHREN</sequence>
<protein>
    <submittedName>
        <fullName evidence="1">Uncharacterized protein</fullName>
    </submittedName>
</protein>
<dbReference type="AlphaFoldDB" id="A0A5S9IVJ8"/>
<evidence type="ECO:0000313" key="2">
    <source>
        <dbReference type="Proteomes" id="UP000326354"/>
    </source>
</evidence>
<dbReference type="EMBL" id="AP019860">
    <property type="protein sequence ID" value="BBM87890.1"/>
    <property type="molecule type" value="Genomic_DNA"/>
</dbReference>
<evidence type="ECO:0000313" key="1">
    <source>
        <dbReference type="EMBL" id="BBM87890.1"/>
    </source>
</evidence>
<dbReference type="KEGG" id="uam:UABAM_06305"/>
<organism evidence="1 2">
    <name type="scientific">Uabimicrobium amorphum</name>
    <dbReference type="NCBI Taxonomy" id="2596890"/>
    <lineage>
        <taxon>Bacteria</taxon>
        <taxon>Pseudomonadati</taxon>
        <taxon>Planctomycetota</taxon>
        <taxon>Candidatus Uabimicrobiia</taxon>
        <taxon>Candidatus Uabimicrobiales</taxon>
        <taxon>Candidatus Uabimicrobiaceae</taxon>
        <taxon>Candidatus Uabimicrobium</taxon>
    </lineage>
</organism>
<dbReference type="OrthoDB" id="8777687at2"/>
<name>A0A5S9IVJ8_UABAM</name>